<comment type="caution">
    <text evidence="1">The sequence shown here is derived from an EMBL/GenBank/DDBJ whole genome shotgun (WGS) entry which is preliminary data.</text>
</comment>
<protein>
    <submittedName>
        <fullName evidence="1">Dihydropteroate synthase</fullName>
    </submittedName>
</protein>
<name>A0A2G9YBR0_9BACT</name>
<proteinExistence type="predicted"/>
<dbReference type="SUPFAM" id="SSF51717">
    <property type="entry name" value="Dihydropteroate synthetase-like"/>
    <property type="match status" value="1"/>
</dbReference>
<dbReference type="Gene3D" id="3.20.20.20">
    <property type="entry name" value="Dihydropteroate synthase-like"/>
    <property type="match status" value="1"/>
</dbReference>
<organism evidence="1 2">
    <name type="scientific">bacterium (Candidatus Ratteibacteria) CG23_combo_of_CG06-09_8_20_14_all_48_7</name>
    <dbReference type="NCBI Taxonomy" id="2014292"/>
    <lineage>
        <taxon>Bacteria</taxon>
        <taxon>Candidatus Ratteibacteria</taxon>
    </lineage>
</organism>
<dbReference type="InterPro" id="IPR011005">
    <property type="entry name" value="Dihydropteroate_synth-like_sf"/>
</dbReference>
<sequence>MEALFPLSKKYNAGFVGLLLGVEGIPRDGAERGVLAAELLAKAASEHIPNQDIWLDPI</sequence>
<evidence type="ECO:0000313" key="1">
    <source>
        <dbReference type="EMBL" id="PIP16612.1"/>
    </source>
</evidence>
<dbReference type="AlphaFoldDB" id="A0A2G9YBR0"/>
<accession>A0A2G9YBR0</accession>
<feature type="non-terminal residue" evidence="1">
    <location>
        <position position="58"/>
    </location>
</feature>
<reference evidence="1 2" key="1">
    <citation type="submission" date="2017-09" db="EMBL/GenBank/DDBJ databases">
        <title>Depth-based differentiation of microbial function through sediment-hosted aquifers and enrichment of novel symbionts in the deep terrestrial subsurface.</title>
        <authorList>
            <person name="Probst A.J."/>
            <person name="Ladd B."/>
            <person name="Jarett J.K."/>
            <person name="Geller-Mcgrath D.E."/>
            <person name="Sieber C.M."/>
            <person name="Emerson J.B."/>
            <person name="Anantharaman K."/>
            <person name="Thomas B.C."/>
            <person name="Malmstrom R."/>
            <person name="Stieglmeier M."/>
            <person name="Klingl A."/>
            <person name="Woyke T."/>
            <person name="Ryan C.M."/>
            <person name="Banfield J.F."/>
        </authorList>
    </citation>
    <scope>NUCLEOTIDE SEQUENCE [LARGE SCALE GENOMIC DNA]</scope>
    <source>
        <strain evidence="1">CG23_combo_of_CG06-09_8_20_14_all_48_7</strain>
    </source>
</reference>
<gene>
    <name evidence="1" type="ORF">COX46_01215</name>
</gene>
<dbReference type="EMBL" id="PCRF01000052">
    <property type="protein sequence ID" value="PIP16612.1"/>
    <property type="molecule type" value="Genomic_DNA"/>
</dbReference>
<evidence type="ECO:0000313" key="2">
    <source>
        <dbReference type="Proteomes" id="UP000230392"/>
    </source>
</evidence>
<dbReference type="Proteomes" id="UP000230392">
    <property type="component" value="Unassembled WGS sequence"/>
</dbReference>